<keyword evidence="9" id="KW-1185">Reference proteome</keyword>
<evidence type="ECO:0000256" key="3">
    <source>
        <dbReference type="ARBA" id="ARBA00023082"/>
    </source>
</evidence>
<dbReference type="EMBL" id="JAGKQQ010000001">
    <property type="protein sequence ID" value="MBP3958157.1"/>
    <property type="molecule type" value="Genomic_DNA"/>
</dbReference>
<dbReference type="InterPro" id="IPR013324">
    <property type="entry name" value="RNA_pol_sigma_r3/r4-like"/>
</dbReference>
<keyword evidence="4" id="KW-0238">DNA-binding</keyword>
<dbReference type="SUPFAM" id="SSF88659">
    <property type="entry name" value="Sigma3 and sigma4 domains of RNA polymerase sigma factors"/>
    <property type="match status" value="1"/>
</dbReference>
<dbReference type="SUPFAM" id="SSF88946">
    <property type="entry name" value="Sigma2 domain of RNA polymerase sigma factors"/>
    <property type="match status" value="1"/>
</dbReference>
<evidence type="ECO:0000259" key="7">
    <source>
        <dbReference type="Pfam" id="PF04542"/>
    </source>
</evidence>
<dbReference type="NCBIfam" id="TIGR02937">
    <property type="entry name" value="sigma70-ECF"/>
    <property type="match status" value="1"/>
</dbReference>
<dbReference type="InterPro" id="IPR039425">
    <property type="entry name" value="RNA_pol_sigma-70-like"/>
</dbReference>
<name>A0ABS5BWP5_9BACT</name>
<feature type="region of interest" description="Disordered" evidence="6">
    <location>
        <begin position="94"/>
        <end position="127"/>
    </location>
</feature>
<gene>
    <name evidence="8" type="ORF">J8F10_23150</name>
</gene>
<evidence type="ECO:0000256" key="5">
    <source>
        <dbReference type="ARBA" id="ARBA00023163"/>
    </source>
</evidence>
<keyword evidence="3" id="KW-0731">Sigma factor</keyword>
<evidence type="ECO:0000256" key="1">
    <source>
        <dbReference type="ARBA" id="ARBA00010641"/>
    </source>
</evidence>
<dbReference type="InterPro" id="IPR007627">
    <property type="entry name" value="RNA_pol_sigma70_r2"/>
</dbReference>
<comment type="caution">
    <text evidence="8">The sequence shown here is derived from an EMBL/GenBank/DDBJ whole genome shotgun (WGS) entry which is preliminary data.</text>
</comment>
<evidence type="ECO:0000256" key="2">
    <source>
        <dbReference type="ARBA" id="ARBA00023015"/>
    </source>
</evidence>
<dbReference type="Pfam" id="PF04542">
    <property type="entry name" value="Sigma70_r2"/>
    <property type="match status" value="1"/>
</dbReference>
<accession>A0ABS5BWP5</accession>
<dbReference type="InterPro" id="IPR014284">
    <property type="entry name" value="RNA_pol_sigma-70_dom"/>
</dbReference>
<evidence type="ECO:0000313" key="8">
    <source>
        <dbReference type="EMBL" id="MBP3958157.1"/>
    </source>
</evidence>
<feature type="compositionally biased region" description="Basic and acidic residues" evidence="6">
    <location>
        <begin position="101"/>
        <end position="127"/>
    </location>
</feature>
<evidence type="ECO:0000313" key="9">
    <source>
        <dbReference type="Proteomes" id="UP000676565"/>
    </source>
</evidence>
<dbReference type="Proteomes" id="UP000676565">
    <property type="component" value="Unassembled WGS sequence"/>
</dbReference>
<keyword evidence="5" id="KW-0804">Transcription</keyword>
<sequence length="203" mass="23228">MAEPPLTRVTLLTRLKDGRDADAWREFVQLYGPVVYRFARNRGLQDADAADLMQDVLRSVARNAHRMEYDPKRGTFRGWLYTVTRNKIYNFLSSQRNRPRGTGDADAQERLDATPAREEEGPDADWEKEYQRRLSARAMELVKGEFQPNTWSAFWQTAVEGKSAAEVGTELKMSPGAVYVAKSRVLARLRDEVQKIMVEEDAA</sequence>
<evidence type="ECO:0000256" key="6">
    <source>
        <dbReference type="SAM" id="MobiDB-lite"/>
    </source>
</evidence>
<proteinExistence type="inferred from homology"/>
<evidence type="ECO:0000256" key="4">
    <source>
        <dbReference type="ARBA" id="ARBA00023125"/>
    </source>
</evidence>
<dbReference type="InterPro" id="IPR013325">
    <property type="entry name" value="RNA_pol_sigma_r2"/>
</dbReference>
<comment type="similarity">
    <text evidence="1">Belongs to the sigma-70 factor family. ECF subfamily.</text>
</comment>
<organism evidence="8 9">
    <name type="scientific">Gemmata palustris</name>
    <dbReference type="NCBI Taxonomy" id="2822762"/>
    <lineage>
        <taxon>Bacteria</taxon>
        <taxon>Pseudomonadati</taxon>
        <taxon>Planctomycetota</taxon>
        <taxon>Planctomycetia</taxon>
        <taxon>Gemmatales</taxon>
        <taxon>Gemmataceae</taxon>
        <taxon>Gemmata</taxon>
    </lineage>
</organism>
<keyword evidence="2" id="KW-0805">Transcription regulation</keyword>
<dbReference type="Gene3D" id="1.10.1740.10">
    <property type="match status" value="1"/>
</dbReference>
<dbReference type="RefSeq" id="WP_210657883.1">
    <property type="nucleotide sequence ID" value="NZ_JAGKQQ010000001.1"/>
</dbReference>
<dbReference type="PANTHER" id="PTHR43133">
    <property type="entry name" value="RNA POLYMERASE ECF-TYPE SIGMA FACTO"/>
    <property type="match status" value="1"/>
</dbReference>
<reference evidence="8 9" key="1">
    <citation type="submission" date="2021-04" db="EMBL/GenBank/DDBJ databases">
        <authorList>
            <person name="Ivanova A."/>
        </authorList>
    </citation>
    <scope>NUCLEOTIDE SEQUENCE [LARGE SCALE GENOMIC DNA]</scope>
    <source>
        <strain evidence="8 9">G18</strain>
    </source>
</reference>
<dbReference type="PANTHER" id="PTHR43133:SF8">
    <property type="entry name" value="RNA POLYMERASE SIGMA FACTOR HI_1459-RELATED"/>
    <property type="match status" value="1"/>
</dbReference>
<protein>
    <submittedName>
        <fullName evidence="8">Sigma-70 family RNA polymerase sigma factor</fullName>
    </submittedName>
</protein>
<feature type="domain" description="RNA polymerase sigma-70 region 2" evidence="7">
    <location>
        <begin position="28"/>
        <end position="97"/>
    </location>
</feature>